<dbReference type="AlphaFoldDB" id="A0A2S5IVT3"/>
<accession>A0A2S5IVT3</accession>
<evidence type="ECO:0000256" key="1">
    <source>
        <dbReference type="SAM" id="Phobius"/>
    </source>
</evidence>
<feature type="transmembrane region" description="Helical" evidence="1">
    <location>
        <begin position="61"/>
        <end position="83"/>
    </location>
</feature>
<comment type="caution">
    <text evidence="2">The sequence shown here is derived from an EMBL/GenBank/DDBJ whole genome shotgun (WGS) entry which is preliminary data.</text>
</comment>
<dbReference type="EMBL" id="PRKW01000005">
    <property type="protein sequence ID" value="PPB48692.1"/>
    <property type="molecule type" value="Genomic_DNA"/>
</dbReference>
<dbReference type="RefSeq" id="WP_104122094.1">
    <property type="nucleotide sequence ID" value="NZ_PRKW01000005.1"/>
</dbReference>
<evidence type="ECO:0008006" key="4">
    <source>
        <dbReference type="Google" id="ProtNLM"/>
    </source>
</evidence>
<reference evidence="2 3" key="1">
    <citation type="journal article" date="2014" name="Int. J. Syst. Evol. Microbiol.">
        <title>Arthrobacter pityocampae sp. nov., isolated from Thaumetopoea pityocampa (Lep., Thaumetopoeidae).</title>
        <authorList>
            <person name="Ince I.A."/>
            <person name="Demirbag Z."/>
            <person name="Kati H."/>
        </authorList>
    </citation>
    <scope>NUCLEOTIDE SEQUENCE [LARGE SCALE GENOMIC DNA]</scope>
    <source>
        <strain evidence="2 3">Tp2</strain>
    </source>
</reference>
<keyword evidence="1" id="KW-1133">Transmembrane helix</keyword>
<dbReference type="OrthoDB" id="4878398at2"/>
<name>A0A2S5IVT3_9MICC</name>
<gene>
    <name evidence="2" type="ORF">C4K88_13315</name>
</gene>
<protein>
    <recommendedName>
        <fullName evidence="4">Alkaline shock response membrane anchor protein AmaP</fullName>
    </recommendedName>
</protein>
<organism evidence="2 3">
    <name type="scientific">Arthrobacter pityocampae</name>
    <dbReference type="NCBI Taxonomy" id="547334"/>
    <lineage>
        <taxon>Bacteria</taxon>
        <taxon>Bacillati</taxon>
        <taxon>Actinomycetota</taxon>
        <taxon>Actinomycetes</taxon>
        <taxon>Micrococcales</taxon>
        <taxon>Micrococcaceae</taxon>
        <taxon>Arthrobacter</taxon>
    </lineage>
</organism>
<keyword evidence="1" id="KW-0472">Membrane</keyword>
<sequence>MRHTAGRLNRAWLIITGSILLVGGALAAATGLGLLEGRSFSGLRAPGRDQPVLAPAAGDQVLAGALLAAGLVLGILAVLWLLAQVPRKHGASTVKLEDPDGKGLTLVEPALLEDAISTRIEELDDVTGARTVIRGSSRTPDITVRATTTCDAAIPYVVTDIEQHIRHDLRASLGQEPASLAVEIDVRATPKKQSSVTVEAVALDA</sequence>
<evidence type="ECO:0000313" key="2">
    <source>
        <dbReference type="EMBL" id="PPB48692.1"/>
    </source>
</evidence>
<keyword evidence="1" id="KW-0812">Transmembrane</keyword>
<keyword evidence="3" id="KW-1185">Reference proteome</keyword>
<proteinExistence type="predicted"/>
<dbReference type="Proteomes" id="UP000239297">
    <property type="component" value="Unassembled WGS sequence"/>
</dbReference>
<evidence type="ECO:0000313" key="3">
    <source>
        <dbReference type="Proteomes" id="UP000239297"/>
    </source>
</evidence>